<keyword evidence="2" id="KW-1003">Cell membrane</keyword>
<evidence type="ECO:0000256" key="1">
    <source>
        <dbReference type="ARBA" id="ARBA00004651"/>
    </source>
</evidence>
<keyword evidence="3" id="KW-0812">Transmembrane</keyword>
<evidence type="ECO:0000313" key="7">
    <source>
        <dbReference type="Proteomes" id="UP000301309"/>
    </source>
</evidence>
<dbReference type="Proteomes" id="UP000301309">
    <property type="component" value="Unassembled WGS sequence"/>
</dbReference>
<protein>
    <recommendedName>
        <fullName evidence="8">Flippase-like domain-containing protein</fullName>
    </recommendedName>
</protein>
<dbReference type="PANTHER" id="PTHR39087:SF2">
    <property type="entry name" value="UPF0104 MEMBRANE PROTEIN MJ1595"/>
    <property type="match status" value="1"/>
</dbReference>
<comment type="caution">
    <text evidence="6">The sequence shown here is derived from an EMBL/GenBank/DDBJ whole genome shotgun (WGS) entry which is preliminary data.</text>
</comment>
<evidence type="ECO:0000256" key="2">
    <source>
        <dbReference type="ARBA" id="ARBA00022475"/>
    </source>
</evidence>
<dbReference type="Pfam" id="PF03706">
    <property type="entry name" value="LPG_synthase_TM"/>
    <property type="match status" value="1"/>
</dbReference>
<evidence type="ECO:0000256" key="3">
    <source>
        <dbReference type="ARBA" id="ARBA00022692"/>
    </source>
</evidence>
<accession>A0A4D4KV05</accession>
<proteinExistence type="predicted"/>
<dbReference type="AlphaFoldDB" id="A0A4D4KV05"/>
<evidence type="ECO:0008006" key="8">
    <source>
        <dbReference type="Google" id="ProtNLM"/>
    </source>
</evidence>
<gene>
    <name evidence="6" type="ORF">SVIO_008210</name>
</gene>
<dbReference type="EMBL" id="BJHW01000001">
    <property type="protein sequence ID" value="GDY50198.1"/>
    <property type="molecule type" value="Genomic_DNA"/>
</dbReference>
<evidence type="ECO:0000256" key="5">
    <source>
        <dbReference type="ARBA" id="ARBA00023136"/>
    </source>
</evidence>
<dbReference type="InterPro" id="IPR022791">
    <property type="entry name" value="L-PG_synthase/AglD"/>
</dbReference>
<keyword evidence="7" id="KW-1185">Reference proteome</keyword>
<name>A0A4D4KV05_STRVO</name>
<evidence type="ECO:0000313" key="6">
    <source>
        <dbReference type="EMBL" id="GDY50198.1"/>
    </source>
</evidence>
<sequence length="126" mass="13676">MVERTWERAGLRSRRIRQGQQALARLVEQARGLRAWWRPFTLALLNWALDVACLAAALWALDVGVPCHGLLLAYALTQIPGSLRLTPGSLGVVETSLSALLVLNGLPSASAIAATLRYRAVSFWAG</sequence>
<dbReference type="NCBIfam" id="TIGR00374">
    <property type="entry name" value="flippase-like domain"/>
    <property type="match status" value="1"/>
</dbReference>
<comment type="subcellular location">
    <subcellularLocation>
        <location evidence="1">Cell membrane</location>
        <topology evidence="1">Multi-pass membrane protein</topology>
    </subcellularLocation>
</comment>
<dbReference type="OrthoDB" id="4481258at2"/>
<evidence type="ECO:0000256" key="4">
    <source>
        <dbReference type="ARBA" id="ARBA00022989"/>
    </source>
</evidence>
<dbReference type="GO" id="GO:0005886">
    <property type="term" value="C:plasma membrane"/>
    <property type="evidence" value="ECO:0007669"/>
    <property type="project" value="UniProtKB-SubCell"/>
</dbReference>
<organism evidence="6 7">
    <name type="scientific">Streptomyces violaceusniger</name>
    <dbReference type="NCBI Taxonomy" id="68280"/>
    <lineage>
        <taxon>Bacteria</taxon>
        <taxon>Bacillati</taxon>
        <taxon>Actinomycetota</taxon>
        <taxon>Actinomycetes</taxon>
        <taxon>Kitasatosporales</taxon>
        <taxon>Streptomycetaceae</taxon>
        <taxon>Streptomyces</taxon>
        <taxon>Streptomyces violaceusniger group</taxon>
    </lineage>
</organism>
<reference evidence="6 7" key="1">
    <citation type="journal article" date="2020" name="Int. J. Syst. Evol. Microbiol.">
        <title>Reclassification of Streptomyces castelarensis and Streptomyces sporoclivatus as later heterotypic synonyms of Streptomyces antimycoticus.</title>
        <authorList>
            <person name="Komaki H."/>
            <person name="Tamura T."/>
        </authorList>
    </citation>
    <scope>NUCLEOTIDE SEQUENCE [LARGE SCALE GENOMIC DNA]</scope>
    <source>
        <strain evidence="6 7">NBRC 13459</strain>
    </source>
</reference>
<dbReference type="PANTHER" id="PTHR39087">
    <property type="entry name" value="UPF0104 MEMBRANE PROTEIN MJ1595"/>
    <property type="match status" value="1"/>
</dbReference>
<keyword evidence="4" id="KW-1133">Transmembrane helix</keyword>
<keyword evidence="5" id="KW-0472">Membrane</keyword>